<dbReference type="GO" id="GO:0016491">
    <property type="term" value="F:oxidoreductase activity"/>
    <property type="evidence" value="ECO:0007669"/>
    <property type="project" value="InterPro"/>
</dbReference>
<accession>A0A0B5GXW5</accession>
<evidence type="ECO:0000256" key="1">
    <source>
        <dbReference type="SAM" id="MobiDB-lite"/>
    </source>
</evidence>
<sequence length="315" mass="34734">LSGMEFSNEYSISPRWNSTRTLIYSYARYFDERGNELDVLPTNYVLERALVNGPVYALLNECPDALRKALPQIQPMTLLPFVRKGISDVYEKPFEVKLFPEGTIRGTGGLRIVGDQCQTTIPGLFAAGDTATRELITGATSGGGSPNSAWALTSGMLSGAGAAELARSRGRRLDSRPRPQGTVGLRPRSNVKPVDRRSLLEAAQNEILPLDKNVFRSGPKLENSLAVLDSAWRELRDHDYATGTDAVTARETASVVATARLCYTAALTRDESRGMHQREDAPEQKADQARRLLIGGLDEVWTRPEAHEQWRPTHV</sequence>
<feature type="non-terminal residue" evidence="3">
    <location>
        <position position="1"/>
    </location>
</feature>
<name>A0A0B5GXW5_9GAMM</name>
<evidence type="ECO:0000313" key="3">
    <source>
        <dbReference type="EMBL" id="AJF37224.1"/>
    </source>
</evidence>
<dbReference type="SUPFAM" id="SSF51905">
    <property type="entry name" value="FAD/NAD(P)-binding domain"/>
    <property type="match status" value="1"/>
</dbReference>
<dbReference type="AlphaFoldDB" id="A0A0B5GXW5"/>
<gene>
    <name evidence="3" type="primary">asfA</name>
</gene>
<organism evidence="3">
    <name type="scientific">uncultured Stenotrophomonas sp</name>
    <dbReference type="NCBI Taxonomy" id="165438"/>
    <lineage>
        <taxon>Bacteria</taxon>
        <taxon>Pseudomonadati</taxon>
        <taxon>Pseudomonadota</taxon>
        <taxon>Gammaproteobacteria</taxon>
        <taxon>Lysobacterales</taxon>
        <taxon>Lysobacteraceae</taxon>
        <taxon>Stenotrophomonas</taxon>
        <taxon>environmental samples</taxon>
    </lineage>
</organism>
<dbReference type="Pfam" id="PF02910">
    <property type="entry name" value="Succ_DH_flav_C"/>
    <property type="match status" value="1"/>
</dbReference>
<reference evidence="3" key="1">
    <citation type="submission" date="2014-05" db="EMBL/GenBank/DDBJ databases">
        <title>Arbuscular mycorrhizal hyphae in grassland select for a diverse and abundant hyphospheric bacterial community involved in sulfonate desulfurization.</title>
        <authorList>
            <person name="Gahan J.M."/>
            <person name="Schmalenberger A."/>
        </authorList>
    </citation>
    <scope>NUCLEOTIDE SEQUENCE</scope>
</reference>
<feature type="domain" description="Fumarate reductase/succinate dehydrogenase flavoprotein-like C-terminal" evidence="2">
    <location>
        <begin position="213"/>
        <end position="287"/>
    </location>
</feature>
<dbReference type="InterPro" id="IPR015939">
    <property type="entry name" value="Fum_Rdtase/Succ_DH_flav-like_C"/>
</dbReference>
<protein>
    <submittedName>
        <fullName evidence="3">AsfA</fullName>
    </submittedName>
</protein>
<dbReference type="Gene3D" id="1.20.58.100">
    <property type="entry name" value="Fumarate reductase/succinate dehydrogenase flavoprotein-like, C-terminal domain"/>
    <property type="match status" value="1"/>
</dbReference>
<evidence type="ECO:0000259" key="2">
    <source>
        <dbReference type="Pfam" id="PF02910"/>
    </source>
</evidence>
<dbReference type="SUPFAM" id="SSF46977">
    <property type="entry name" value="Succinate dehydrogenase/fumarate reductase flavoprotein C-terminal domain"/>
    <property type="match status" value="1"/>
</dbReference>
<dbReference type="InterPro" id="IPR037099">
    <property type="entry name" value="Fum_R/Succ_DH_flav-like_C_sf"/>
</dbReference>
<proteinExistence type="predicted"/>
<dbReference type="EMBL" id="KJ867082">
    <property type="protein sequence ID" value="AJF37224.1"/>
    <property type="molecule type" value="Genomic_DNA"/>
</dbReference>
<dbReference type="InterPro" id="IPR036188">
    <property type="entry name" value="FAD/NAD-bd_sf"/>
</dbReference>
<feature type="region of interest" description="Disordered" evidence="1">
    <location>
        <begin position="167"/>
        <end position="189"/>
    </location>
</feature>
<feature type="non-terminal residue" evidence="3">
    <location>
        <position position="315"/>
    </location>
</feature>